<keyword evidence="2" id="KW-1185">Reference proteome</keyword>
<sequence>MPKSVEDAYLIISAHLHKTPATDATVRRIIEQRLRQLIEDNAVESALEPGSTTLLNHLARVQALLVLLIICLFDGDIRLRAQGELYLATLLVWNDQMLQVSIQSMESMRKHATLEPWRLWVFSESVRRTWLTTSITHSVYVNITQGYSSCPGGVYCTFGNGLWDAATAHEWEKKCKIERERFFMQSLDVGEVFPHEEPSTIDAFGNAIMLISSGVDKLQRWTTDKGGAIDS</sequence>
<dbReference type="EMBL" id="JANAKD010000062">
    <property type="protein sequence ID" value="KAJ3498247.1"/>
    <property type="molecule type" value="Genomic_DNA"/>
</dbReference>
<accession>A0ACC1R469</accession>
<gene>
    <name evidence="1" type="ORF">NLG97_g1274</name>
</gene>
<name>A0ACC1R469_9HYPO</name>
<evidence type="ECO:0000313" key="2">
    <source>
        <dbReference type="Proteomes" id="UP001148737"/>
    </source>
</evidence>
<dbReference type="Proteomes" id="UP001148737">
    <property type="component" value="Unassembled WGS sequence"/>
</dbReference>
<evidence type="ECO:0000313" key="1">
    <source>
        <dbReference type="EMBL" id="KAJ3498247.1"/>
    </source>
</evidence>
<reference evidence="1" key="1">
    <citation type="submission" date="2022-07" db="EMBL/GenBank/DDBJ databases">
        <title>Genome Sequence of Lecanicillium saksenae.</title>
        <authorList>
            <person name="Buettner E."/>
        </authorList>
    </citation>
    <scope>NUCLEOTIDE SEQUENCE</scope>
    <source>
        <strain evidence="1">VT-O1</strain>
    </source>
</reference>
<comment type="caution">
    <text evidence="1">The sequence shown here is derived from an EMBL/GenBank/DDBJ whole genome shotgun (WGS) entry which is preliminary data.</text>
</comment>
<organism evidence="1 2">
    <name type="scientific">Lecanicillium saksenae</name>
    <dbReference type="NCBI Taxonomy" id="468837"/>
    <lineage>
        <taxon>Eukaryota</taxon>
        <taxon>Fungi</taxon>
        <taxon>Dikarya</taxon>
        <taxon>Ascomycota</taxon>
        <taxon>Pezizomycotina</taxon>
        <taxon>Sordariomycetes</taxon>
        <taxon>Hypocreomycetidae</taxon>
        <taxon>Hypocreales</taxon>
        <taxon>Cordycipitaceae</taxon>
        <taxon>Lecanicillium</taxon>
    </lineage>
</organism>
<protein>
    <submittedName>
        <fullName evidence="1">Uncharacterized protein</fullName>
    </submittedName>
</protein>
<proteinExistence type="predicted"/>